<name>A0A5N6P973_9ASTR</name>
<dbReference type="InterPro" id="IPR011009">
    <property type="entry name" value="Kinase-like_dom_sf"/>
</dbReference>
<dbReference type="PANTHER" id="PTHR48055">
    <property type="entry name" value="LEUCINE-RICH REPEAT RECEPTOR PROTEIN KINASE EMS1"/>
    <property type="match status" value="1"/>
</dbReference>
<keyword evidence="2" id="KW-1185">Reference proteome</keyword>
<dbReference type="InterPro" id="IPR051564">
    <property type="entry name" value="LRR_receptor-like_kinase"/>
</dbReference>
<dbReference type="PANTHER" id="PTHR48055:SF55">
    <property type="entry name" value="PROTEIN KINASE DOMAIN-CONTAINING PROTEIN"/>
    <property type="match status" value="1"/>
</dbReference>
<dbReference type="Gene3D" id="1.10.510.10">
    <property type="entry name" value="Transferase(Phosphotransferase) domain 1"/>
    <property type="match status" value="1"/>
</dbReference>
<evidence type="ECO:0000313" key="2">
    <source>
        <dbReference type="Proteomes" id="UP000326396"/>
    </source>
</evidence>
<evidence type="ECO:0000313" key="1">
    <source>
        <dbReference type="EMBL" id="KAD5961570.1"/>
    </source>
</evidence>
<dbReference type="EMBL" id="SZYD01000006">
    <property type="protein sequence ID" value="KAD5961570.1"/>
    <property type="molecule type" value="Genomic_DNA"/>
</dbReference>
<proteinExistence type="predicted"/>
<dbReference type="Proteomes" id="UP000326396">
    <property type="component" value="Linkage Group LG14"/>
</dbReference>
<protein>
    <recommendedName>
        <fullName evidence="3">Protein kinase domain-containing protein</fullName>
    </recommendedName>
</protein>
<gene>
    <name evidence="1" type="ORF">E3N88_13043</name>
</gene>
<accession>A0A5N6P973</accession>
<evidence type="ECO:0008006" key="3">
    <source>
        <dbReference type="Google" id="ProtNLM"/>
    </source>
</evidence>
<reference evidence="1 2" key="1">
    <citation type="submission" date="2019-05" db="EMBL/GenBank/DDBJ databases">
        <title>Mikania micrantha, genome provides insights into the molecular mechanism of rapid growth.</title>
        <authorList>
            <person name="Liu B."/>
        </authorList>
    </citation>
    <scope>NUCLEOTIDE SEQUENCE [LARGE SCALE GENOMIC DNA]</scope>
    <source>
        <strain evidence="1">NLD-2019</strain>
        <tissue evidence="1">Leaf</tissue>
    </source>
</reference>
<dbReference type="AlphaFoldDB" id="A0A5N6P973"/>
<dbReference type="GO" id="GO:0016020">
    <property type="term" value="C:membrane"/>
    <property type="evidence" value="ECO:0007669"/>
    <property type="project" value="TreeGrafter"/>
</dbReference>
<comment type="caution">
    <text evidence="1">The sequence shown here is derived from an EMBL/GenBank/DDBJ whole genome shotgun (WGS) entry which is preliminary data.</text>
</comment>
<dbReference type="SUPFAM" id="SSF56112">
    <property type="entry name" value="Protein kinase-like (PK-like)"/>
    <property type="match status" value="1"/>
</dbReference>
<organism evidence="1 2">
    <name type="scientific">Mikania micrantha</name>
    <name type="common">bitter vine</name>
    <dbReference type="NCBI Taxonomy" id="192012"/>
    <lineage>
        <taxon>Eukaryota</taxon>
        <taxon>Viridiplantae</taxon>
        <taxon>Streptophyta</taxon>
        <taxon>Embryophyta</taxon>
        <taxon>Tracheophyta</taxon>
        <taxon>Spermatophyta</taxon>
        <taxon>Magnoliopsida</taxon>
        <taxon>eudicotyledons</taxon>
        <taxon>Gunneridae</taxon>
        <taxon>Pentapetalae</taxon>
        <taxon>asterids</taxon>
        <taxon>campanulids</taxon>
        <taxon>Asterales</taxon>
        <taxon>Asteraceae</taxon>
        <taxon>Asteroideae</taxon>
        <taxon>Heliantheae alliance</taxon>
        <taxon>Eupatorieae</taxon>
        <taxon>Mikania</taxon>
    </lineage>
</organism>
<dbReference type="OrthoDB" id="1103805at2759"/>
<sequence length="129" mass="14540">MGQLDEYGLGNEMTSSGDVYSFGILLLEAMTGKPPTHGIFDEGFSLHKFASMALPHHVIDVINVNILDFYQDKETFIQNEEENVKKIEECLASTIKIGVSCTMDSPPQRMDIKKVMQELRHIHDALKNI</sequence>